<organism evidence="6 7">
    <name type="scientific">Citroniella saccharovorans</name>
    <dbReference type="NCBI Taxonomy" id="2053367"/>
    <lineage>
        <taxon>Bacteria</taxon>
        <taxon>Bacillati</taxon>
        <taxon>Bacillota</taxon>
        <taxon>Tissierellia</taxon>
        <taxon>Tissierellales</taxon>
        <taxon>Peptoniphilaceae</taxon>
        <taxon>Citroniella</taxon>
    </lineage>
</organism>
<keyword evidence="1 6" id="KW-0436">Ligase</keyword>
<evidence type="ECO:0000256" key="1">
    <source>
        <dbReference type="ARBA" id="ARBA00022598"/>
    </source>
</evidence>
<dbReference type="SUPFAM" id="SSF53623">
    <property type="entry name" value="MurD-like peptide ligases, catalytic domain"/>
    <property type="match status" value="1"/>
</dbReference>
<dbReference type="InterPro" id="IPR035911">
    <property type="entry name" value="MurE/MurF_N"/>
</dbReference>
<evidence type="ECO:0000313" key="7">
    <source>
        <dbReference type="Proteomes" id="UP001357733"/>
    </source>
</evidence>
<dbReference type="GO" id="GO:0005524">
    <property type="term" value="F:ATP binding"/>
    <property type="evidence" value="ECO:0007669"/>
    <property type="project" value="UniProtKB-KW"/>
</dbReference>
<comment type="caution">
    <text evidence="6">The sequence shown here is derived from an EMBL/GenBank/DDBJ whole genome shotgun (WGS) entry which is preliminary data.</text>
</comment>
<dbReference type="Pfam" id="PF01225">
    <property type="entry name" value="Mur_ligase"/>
    <property type="match status" value="1"/>
</dbReference>
<dbReference type="PANTHER" id="PTHR43024:SF1">
    <property type="entry name" value="UDP-N-ACETYLMURAMOYL-TRIPEPTIDE--D-ALANYL-D-ALANINE LIGASE"/>
    <property type="match status" value="1"/>
</dbReference>
<dbReference type="RefSeq" id="WP_324618690.1">
    <property type="nucleotide sequence ID" value="NZ_JAYKOT010000001.1"/>
</dbReference>
<keyword evidence="2" id="KW-0547">Nucleotide-binding</keyword>
<dbReference type="InterPro" id="IPR000713">
    <property type="entry name" value="Mur_ligase_N"/>
</dbReference>
<dbReference type="Gene3D" id="3.40.1190.10">
    <property type="entry name" value="Mur-like, catalytic domain"/>
    <property type="match status" value="1"/>
</dbReference>
<evidence type="ECO:0000256" key="2">
    <source>
        <dbReference type="ARBA" id="ARBA00022741"/>
    </source>
</evidence>
<dbReference type="SUPFAM" id="SSF63418">
    <property type="entry name" value="MurE/MurF N-terminal domain"/>
    <property type="match status" value="1"/>
</dbReference>
<dbReference type="Proteomes" id="UP001357733">
    <property type="component" value="Unassembled WGS sequence"/>
</dbReference>
<evidence type="ECO:0000256" key="3">
    <source>
        <dbReference type="ARBA" id="ARBA00022840"/>
    </source>
</evidence>
<dbReference type="Pfam" id="PF08245">
    <property type="entry name" value="Mur_ligase_M"/>
    <property type="match status" value="1"/>
</dbReference>
<dbReference type="AlphaFoldDB" id="A0AAW9MUM0"/>
<sequence length="235" mass="26207">MKESLNLIKDLSKGELLVKAGQVDIDINGVSIDTRTLNKGNIYMPIIGENFDGHDFIEKAIENGAYATFWDKKHELPNIDIPIILVDDTKIALRTLARGYRLLVNPKVIAITGSNGKTTTKDMLYSSLKTKYKTHATKGNQNNDIGLPLTILSMEEDTEVLILEMGTESFGEIKILTEIGMPNYAMITNIADSHLNVLKTKENVATEKLDIVKGFVDSGIFYYNNDDPILRKKNT</sequence>
<evidence type="ECO:0000259" key="4">
    <source>
        <dbReference type="Pfam" id="PF01225"/>
    </source>
</evidence>
<proteinExistence type="predicted"/>
<dbReference type="InterPro" id="IPR013221">
    <property type="entry name" value="Mur_ligase_cen"/>
</dbReference>
<reference evidence="6 7" key="1">
    <citation type="submission" date="2024-01" db="EMBL/GenBank/DDBJ databases">
        <title>Complete genome sequence of Citroniella saccharovorans strain M6.X9, isolated from human fecal sample.</title>
        <authorList>
            <person name="Cheng G."/>
            <person name="Westerholm M."/>
            <person name="Schnurer A."/>
        </authorList>
    </citation>
    <scope>NUCLEOTIDE SEQUENCE [LARGE SCALE GENOMIC DNA]</scope>
    <source>
        <strain evidence="6 7">DSM 29873</strain>
    </source>
</reference>
<dbReference type="PANTHER" id="PTHR43024">
    <property type="entry name" value="UDP-N-ACETYLMURAMOYL-TRIPEPTIDE--D-ALANYL-D-ALANINE LIGASE"/>
    <property type="match status" value="1"/>
</dbReference>
<dbReference type="Gene3D" id="3.40.1390.10">
    <property type="entry name" value="MurE/MurF, N-terminal domain"/>
    <property type="match status" value="1"/>
</dbReference>
<protein>
    <submittedName>
        <fullName evidence="6">UDP-N-acetylmuramoyl-tripeptide--D-alanyl-D-alanine ligase</fullName>
        <ecNumber evidence="6">6.3.2.10</ecNumber>
    </submittedName>
</protein>
<keyword evidence="7" id="KW-1185">Reference proteome</keyword>
<feature type="domain" description="Mur ligase central" evidence="5">
    <location>
        <begin position="111"/>
        <end position="231"/>
    </location>
</feature>
<dbReference type="InterPro" id="IPR036565">
    <property type="entry name" value="Mur-like_cat_sf"/>
</dbReference>
<feature type="domain" description="Mur ligase N-terminal catalytic" evidence="4">
    <location>
        <begin position="27"/>
        <end position="101"/>
    </location>
</feature>
<accession>A0AAW9MUM0</accession>
<evidence type="ECO:0000313" key="6">
    <source>
        <dbReference type="EMBL" id="MEB3428653.1"/>
    </source>
</evidence>
<dbReference type="EMBL" id="JAYKOT010000001">
    <property type="protein sequence ID" value="MEB3428653.1"/>
    <property type="molecule type" value="Genomic_DNA"/>
</dbReference>
<dbReference type="EC" id="6.3.2.10" evidence="6"/>
<gene>
    <name evidence="6" type="primary">murF</name>
    <name evidence="6" type="ORF">VLK81_01200</name>
</gene>
<name>A0AAW9MUM0_9FIRM</name>
<keyword evidence="3" id="KW-0067">ATP-binding</keyword>
<dbReference type="InterPro" id="IPR051046">
    <property type="entry name" value="MurCDEF_CellWall_CoF430Synth"/>
</dbReference>
<evidence type="ECO:0000259" key="5">
    <source>
        <dbReference type="Pfam" id="PF08245"/>
    </source>
</evidence>
<dbReference type="GO" id="GO:0047480">
    <property type="term" value="F:UDP-N-acetylmuramoyl-tripeptide-D-alanyl-D-alanine ligase activity"/>
    <property type="evidence" value="ECO:0007669"/>
    <property type="project" value="UniProtKB-EC"/>
</dbReference>